<protein>
    <submittedName>
        <fullName evidence="1">DUF938 domain-containing protein</fullName>
    </submittedName>
</protein>
<dbReference type="Proteomes" id="UP000478837">
    <property type="component" value="Unassembled WGS sequence"/>
</dbReference>
<dbReference type="AlphaFoldDB" id="A0A6L9MRY9"/>
<proteinExistence type="predicted"/>
<dbReference type="RefSeq" id="WP_163110317.1">
    <property type="nucleotide sequence ID" value="NZ_JAAAWP010000002.1"/>
</dbReference>
<dbReference type="PANTHER" id="PTHR20974:SF0">
    <property type="entry name" value="UPF0585 PROTEIN CG18661"/>
    <property type="match status" value="1"/>
</dbReference>
<dbReference type="InterPro" id="IPR029063">
    <property type="entry name" value="SAM-dependent_MTases_sf"/>
</dbReference>
<dbReference type="PANTHER" id="PTHR20974">
    <property type="entry name" value="UPF0585 PROTEIN CG18661"/>
    <property type="match status" value="1"/>
</dbReference>
<name>A0A6L9MRY9_9ALTE</name>
<dbReference type="Gene3D" id="3.40.50.150">
    <property type="entry name" value="Vaccinia Virus protein VP39"/>
    <property type="match status" value="1"/>
</dbReference>
<organism evidence="1 2">
    <name type="scientific">Alteromonas hispanica</name>
    <dbReference type="NCBI Taxonomy" id="315421"/>
    <lineage>
        <taxon>Bacteria</taxon>
        <taxon>Pseudomonadati</taxon>
        <taxon>Pseudomonadota</taxon>
        <taxon>Gammaproteobacteria</taxon>
        <taxon>Alteromonadales</taxon>
        <taxon>Alteromonadaceae</taxon>
        <taxon>Alteromonas/Salinimonas group</taxon>
        <taxon>Alteromonas</taxon>
    </lineage>
</organism>
<dbReference type="InterPro" id="IPR010342">
    <property type="entry name" value="DUF938"/>
</dbReference>
<sequence length="194" mass="21486">MDKPFSQACENNKRPILDVLKRAFANSKQVLEIGSGTGQHASYFSAHLPHLLWQTSDQVHYHDGINAWVSESSLPNLSKPIAYTVGVDSFPEGSFDGVFSANTAHIMQKDEVELLMKSVMNHLPKGGVFCQYGPFTQAGAFSSASNEEFHKSLVERGYGGYRDIDDLLSWAPNLTLSEQISMPANNMMLVWTKS</sequence>
<dbReference type="EMBL" id="JAAAWP010000002">
    <property type="protein sequence ID" value="NDW20703.1"/>
    <property type="molecule type" value="Genomic_DNA"/>
</dbReference>
<evidence type="ECO:0000313" key="2">
    <source>
        <dbReference type="Proteomes" id="UP000478837"/>
    </source>
</evidence>
<gene>
    <name evidence="1" type="ORF">GTW09_04095</name>
</gene>
<keyword evidence="2" id="KW-1185">Reference proteome</keyword>
<dbReference type="Pfam" id="PF06080">
    <property type="entry name" value="DUF938"/>
    <property type="match status" value="1"/>
</dbReference>
<evidence type="ECO:0000313" key="1">
    <source>
        <dbReference type="EMBL" id="NDW20703.1"/>
    </source>
</evidence>
<reference evidence="1 2" key="1">
    <citation type="submission" date="2020-01" db="EMBL/GenBank/DDBJ databases">
        <title>Genomes of bacteria type strains.</title>
        <authorList>
            <person name="Chen J."/>
            <person name="Zhu S."/>
            <person name="Yang J."/>
        </authorList>
    </citation>
    <scope>NUCLEOTIDE SEQUENCE [LARGE SCALE GENOMIC DNA]</scope>
    <source>
        <strain evidence="1 2">LMG 22958</strain>
    </source>
</reference>
<accession>A0A6L9MRY9</accession>
<comment type="caution">
    <text evidence="1">The sequence shown here is derived from an EMBL/GenBank/DDBJ whole genome shotgun (WGS) entry which is preliminary data.</text>
</comment>
<dbReference type="SUPFAM" id="SSF53335">
    <property type="entry name" value="S-adenosyl-L-methionine-dependent methyltransferases"/>
    <property type="match status" value="1"/>
</dbReference>